<evidence type="ECO:0000256" key="2">
    <source>
        <dbReference type="ARBA" id="ARBA00023125"/>
    </source>
</evidence>
<keyword evidence="2" id="KW-0238">DNA-binding</keyword>
<reference evidence="5 6" key="1">
    <citation type="journal article" date="2015" name="Genome Announc.">
        <title>Genome Assemblies of Three Soil-Associated Devosia species: D. insulae, D. limi, and D. soli.</title>
        <authorList>
            <person name="Hassan Y.I."/>
            <person name="Lepp D."/>
            <person name="Zhou T."/>
        </authorList>
    </citation>
    <scope>NUCLEOTIDE SEQUENCE [LARGE SCALE GENOMIC DNA]</scope>
    <source>
        <strain evidence="5 6">DS-56</strain>
    </source>
</reference>
<accession>A0A1E5XJH1</accession>
<dbReference type="InterPro" id="IPR011711">
    <property type="entry name" value="GntR_C"/>
</dbReference>
<dbReference type="InterPro" id="IPR036388">
    <property type="entry name" value="WH-like_DNA-bd_sf"/>
</dbReference>
<evidence type="ECO:0000256" key="3">
    <source>
        <dbReference type="ARBA" id="ARBA00023163"/>
    </source>
</evidence>
<keyword evidence="1" id="KW-0805">Transcription regulation</keyword>
<dbReference type="PRINTS" id="PR00035">
    <property type="entry name" value="HTHGNTR"/>
</dbReference>
<dbReference type="GO" id="GO:0003700">
    <property type="term" value="F:DNA-binding transcription factor activity"/>
    <property type="evidence" value="ECO:0007669"/>
    <property type="project" value="InterPro"/>
</dbReference>
<protein>
    <recommendedName>
        <fullName evidence="4">HTH gntR-type domain-containing protein</fullName>
    </recommendedName>
</protein>
<evidence type="ECO:0000313" key="6">
    <source>
        <dbReference type="Proteomes" id="UP000095463"/>
    </source>
</evidence>
<dbReference type="InterPro" id="IPR008920">
    <property type="entry name" value="TF_FadR/GntR_C"/>
</dbReference>
<feature type="domain" description="HTH gntR-type" evidence="4">
    <location>
        <begin position="19"/>
        <end position="86"/>
    </location>
</feature>
<dbReference type="Gene3D" id="1.20.120.530">
    <property type="entry name" value="GntR ligand-binding domain-like"/>
    <property type="match status" value="1"/>
</dbReference>
<dbReference type="OrthoDB" id="9788098at2"/>
<evidence type="ECO:0000256" key="1">
    <source>
        <dbReference type="ARBA" id="ARBA00023015"/>
    </source>
</evidence>
<dbReference type="PANTHER" id="PTHR43537">
    <property type="entry name" value="TRANSCRIPTIONAL REGULATOR, GNTR FAMILY"/>
    <property type="match status" value="1"/>
</dbReference>
<dbReference type="AlphaFoldDB" id="A0A1E5XJH1"/>
<gene>
    <name evidence="5" type="ORF">VW23_003265</name>
</gene>
<dbReference type="PANTHER" id="PTHR43537:SF6">
    <property type="entry name" value="HTH-TYPE TRANSCRIPTIONAL REPRESSOR RSPR"/>
    <property type="match status" value="1"/>
</dbReference>
<organism evidence="5 6">
    <name type="scientific">Devosia insulae DS-56</name>
    <dbReference type="NCBI Taxonomy" id="1116389"/>
    <lineage>
        <taxon>Bacteria</taxon>
        <taxon>Pseudomonadati</taxon>
        <taxon>Pseudomonadota</taxon>
        <taxon>Alphaproteobacteria</taxon>
        <taxon>Hyphomicrobiales</taxon>
        <taxon>Devosiaceae</taxon>
        <taxon>Devosia</taxon>
    </lineage>
</organism>
<dbReference type="EMBL" id="LAJE02000358">
    <property type="protein sequence ID" value="OEO28740.1"/>
    <property type="molecule type" value="Genomic_DNA"/>
</dbReference>
<dbReference type="RefSeq" id="WP_069911961.1">
    <property type="nucleotide sequence ID" value="NZ_LAJE02000358.1"/>
</dbReference>
<evidence type="ECO:0000259" key="4">
    <source>
        <dbReference type="PROSITE" id="PS50949"/>
    </source>
</evidence>
<name>A0A1E5XJH1_9HYPH</name>
<dbReference type="Pfam" id="PF00392">
    <property type="entry name" value="GntR"/>
    <property type="match status" value="1"/>
</dbReference>
<dbReference type="SUPFAM" id="SSF48008">
    <property type="entry name" value="GntR ligand-binding domain-like"/>
    <property type="match status" value="1"/>
</dbReference>
<dbReference type="CDD" id="cd07377">
    <property type="entry name" value="WHTH_GntR"/>
    <property type="match status" value="1"/>
</dbReference>
<feature type="non-terminal residue" evidence="5">
    <location>
        <position position="256"/>
    </location>
</feature>
<dbReference type="SMART" id="SM00345">
    <property type="entry name" value="HTH_GNTR"/>
    <property type="match status" value="1"/>
</dbReference>
<dbReference type="SMART" id="SM00895">
    <property type="entry name" value="FCD"/>
    <property type="match status" value="1"/>
</dbReference>
<dbReference type="GO" id="GO:0003677">
    <property type="term" value="F:DNA binding"/>
    <property type="evidence" value="ECO:0007669"/>
    <property type="project" value="UniProtKB-KW"/>
</dbReference>
<sequence>MTIELELVNQPVIAGTRQLSMSQRVYDTVRNAIVQLQLRPGHLLSEAELARHMGVSRQPVREAFIKLAEAGLVEVRPQRGTFVKLISIREVQNSRFIREAIELAVIRKAAERIKPSGIAELRELVAEQRVALAGKLIDFMRLDDDFHCAIAAHGGVEHAWRHIVSLKAQLDRVRFLGFPQATPRPQVIAQHTAVVDALERNDVDGPVTMMHLHLNELAPSLPQLAEEHAAVSYTHLTLTPSDLVLISGGVVRLHKT</sequence>
<dbReference type="PROSITE" id="PS50949">
    <property type="entry name" value="HTH_GNTR"/>
    <property type="match status" value="1"/>
</dbReference>
<dbReference type="Gene3D" id="1.10.10.10">
    <property type="entry name" value="Winged helix-like DNA-binding domain superfamily/Winged helix DNA-binding domain"/>
    <property type="match status" value="1"/>
</dbReference>
<dbReference type="SUPFAM" id="SSF46785">
    <property type="entry name" value="Winged helix' DNA-binding domain"/>
    <property type="match status" value="1"/>
</dbReference>
<dbReference type="Pfam" id="PF07729">
    <property type="entry name" value="FCD"/>
    <property type="match status" value="1"/>
</dbReference>
<comment type="caution">
    <text evidence="5">The sequence shown here is derived from an EMBL/GenBank/DDBJ whole genome shotgun (WGS) entry which is preliminary data.</text>
</comment>
<proteinExistence type="predicted"/>
<keyword evidence="6" id="KW-1185">Reference proteome</keyword>
<dbReference type="InterPro" id="IPR036390">
    <property type="entry name" value="WH_DNA-bd_sf"/>
</dbReference>
<dbReference type="Proteomes" id="UP000095463">
    <property type="component" value="Unassembled WGS sequence"/>
</dbReference>
<keyword evidence="3" id="KW-0804">Transcription</keyword>
<evidence type="ECO:0000313" key="5">
    <source>
        <dbReference type="EMBL" id="OEO28740.1"/>
    </source>
</evidence>
<dbReference type="InterPro" id="IPR000524">
    <property type="entry name" value="Tscrpt_reg_HTH_GntR"/>
</dbReference>